<evidence type="ECO:0000259" key="1">
    <source>
        <dbReference type="PROSITE" id="PS51819"/>
    </source>
</evidence>
<dbReference type="Gene3D" id="3.10.180.10">
    <property type="entry name" value="2,3-Dihydroxybiphenyl 1,2-Dioxygenase, domain 1"/>
    <property type="match status" value="1"/>
</dbReference>
<feature type="domain" description="VOC" evidence="1">
    <location>
        <begin position="4"/>
        <end position="121"/>
    </location>
</feature>
<comment type="caution">
    <text evidence="2">The sequence shown here is derived from an EMBL/GenBank/DDBJ whole genome shotgun (WGS) entry which is preliminary data.</text>
</comment>
<gene>
    <name evidence="2" type="ORF">AW09_001372</name>
</gene>
<dbReference type="EMBL" id="JDVG02000231">
    <property type="protein sequence ID" value="KFB73391.1"/>
    <property type="molecule type" value="Genomic_DNA"/>
</dbReference>
<name>A0A080LXG9_9PROT</name>
<evidence type="ECO:0000313" key="3">
    <source>
        <dbReference type="Proteomes" id="UP000020077"/>
    </source>
</evidence>
<dbReference type="InterPro" id="IPR004360">
    <property type="entry name" value="Glyas_Fos-R_dOase_dom"/>
</dbReference>
<dbReference type="PANTHER" id="PTHR33993">
    <property type="entry name" value="GLYOXALASE-RELATED"/>
    <property type="match status" value="1"/>
</dbReference>
<accession>A0A080LXG9</accession>
<sequence length="122" mass="13259">MNNPVGWFEIYVEDMTRAKAFYEAVFGVQLSRIESPGMEMWAFPMQPDGFGASGTLVKMPGFRSGGNAILVYFSCADCAAEAAKAVESGGKVEKEKMSIGQYGYIALVIDTEGNRIGLHSMQ</sequence>
<dbReference type="CDD" id="cd07247">
    <property type="entry name" value="SgaA_N_like"/>
    <property type="match status" value="1"/>
</dbReference>
<dbReference type="PANTHER" id="PTHR33993:SF2">
    <property type="entry name" value="VOC DOMAIN-CONTAINING PROTEIN"/>
    <property type="match status" value="1"/>
</dbReference>
<dbReference type="InterPro" id="IPR029068">
    <property type="entry name" value="Glyas_Bleomycin-R_OHBP_Dase"/>
</dbReference>
<evidence type="ECO:0000313" key="2">
    <source>
        <dbReference type="EMBL" id="KFB73391.1"/>
    </source>
</evidence>
<protein>
    <submittedName>
        <fullName evidence="2">Putative enzyme related to lactoylglutathione lyase</fullName>
    </submittedName>
</protein>
<dbReference type="Proteomes" id="UP000020077">
    <property type="component" value="Unassembled WGS sequence"/>
</dbReference>
<reference evidence="2 3" key="1">
    <citation type="submission" date="2014-02" db="EMBL/GenBank/DDBJ databases">
        <title>Expanding our view of genomic diversity in Candidatus Accumulibacter clades.</title>
        <authorList>
            <person name="Skennerton C.T."/>
            <person name="Barr J.J."/>
            <person name="Slater F.R."/>
            <person name="Bond P.L."/>
            <person name="Tyson G.W."/>
        </authorList>
    </citation>
    <scope>NUCLEOTIDE SEQUENCE [LARGE SCALE GENOMIC DNA]</scope>
    <source>
        <strain evidence="3">BA-91</strain>
    </source>
</reference>
<dbReference type="Pfam" id="PF00903">
    <property type="entry name" value="Glyoxalase"/>
    <property type="match status" value="1"/>
</dbReference>
<dbReference type="PROSITE" id="PS51819">
    <property type="entry name" value="VOC"/>
    <property type="match status" value="1"/>
</dbReference>
<dbReference type="InterPro" id="IPR052164">
    <property type="entry name" value="Anthracycline_SecMetBiosynth"/>
</dbReference>
<dbReference type="AlphaFoldDB" id="A0A080LXG9"/>
<dbReference type="GO" id="GO:0016829">
    <property type="term" value="F:lyase activity"/>
    <property type="evidence" value="ECO:0007669"/>
    <property type="project" value="UniProtKB-KW"/>
</dbReference>
<organism evidence="2 3">
    <name type="scientific">Candidatus Accumulibacter phosphatis</name>
    <dbReference type="NCBI Taxonomy" id="327160"/>
    <lineage>
        <taxon>Bacteria</taxon>
        <taxon>Pseudomonadati</taxon>
        <taxon>Pseudomonadota</taxon>
        <taxon>Betaproteobacteria</taxon>
        <taxon>Candidatus Accumulibacter</taxon>
    </lineage>
</organism>
<proteinExistence type="predicted"/>
<dbReference type="SUPFAM" id="SSF54593">
    <property type="entry name" value="Glyoxalase/Bleomycin resistance protein/Dihydroxybiphenyl dioxygenase"/>
    <property type="match status" value="1"/>
</dbReference>
<dbReference type="InterPro" id="IPR037523">
    <property type="entry name" value="VOC_core"/>
</dbReference>
<keyword evidence="2" id="KW-0456">Lyase</keyword>